<organism evidence="10 11">
    <name type="scientific">Porphyromonas gingivicanis</name>
    <dbReference type="NCBI Taxonomy" id="266762"/>
    <lineage>
        <taxon>Bacteria</taxon>
        <taxon>Pseudomonadati</taxon>
        <taxon>Bacteroidota</taxon>
        <taxon>Bacteroidia</taxon>
        <taxon>Bacteroidales</taxon>
        <taxon>Porphyromonadaceae</taxon>
        <taxon>Porphyromonas</taxon>
    </lineage>
</organism>
<dbReference type="PIRSF" id="PIRSF005572">
    <property type="entry name" value="NifS"/>
    <property type="match status" value="1"/>
</dbReference>
<sequence>MNYDINATRADFPILTHKESNRPWIYLDNAATTQKPQCVIDRINEVYKTCNANVHRGVYRMSREATEHHESARRRIAQFIGASPEELIFTRGTTESINLVASTYGASFVQEDDEIVISAMEHHSNLVPWQQLALRNKAKLRIVPLKEEGSLDVEAYKTLLNERTRLVAIAHISNVLGTINPIKLLIEEAHRVGAKVLIDGAQAIAHSRVNVQEIDADFYVFSGHKMYAPTGIGVLYGKKSLLDAMPPYHFGGEMIEKVTFESTTFNTLPHKFEAGTPDYVGSVALATAVDYIDRIGVENIANYENHLLTHAVEQLSSIEGVRFIGTAKEKSAVISFVVEQAHPYDVCLLLDELGFALRSGHHCAEPLLDLLGLTSTLRASFALYNTIEEIDLFAEALRKVLRFF</sequence>
<feature type="domain" description="Aminotransferase class V" evidence="9">
    <location>
        <begin position="25"/>
        <end position="393"/>
    </location>
</feature>
<protein>
    <recommendedName>
        <fullName evidence="5">Probable cysteine desulfurase</fullName>
        <ecNumber evidence="4">2.8.1.7</ecNumber>
    </recommendedName>
</protein>
<name>A0A0A2GC96_9PORP</name>
<comment type="catalytic activity">
    <reaction evidence="8">
        <text>(sulfur carrier)-H + L-cysteine = (sulfur carrier)-SH + L-alanine</text>
        <dbReference type="Rhea" id="RHEA:43892"/>
        <dbReference type="Rhea" id="RHEA-COMP:14737"/>
        <dbReference type="Rhea" id="RHEA-COMP:14739"/>
        <dbReference type="ChEBI" id="CHEBI:29917"/>
        <dbReference type="ChEBI" id="CHEBI:35235"/>
        <dbReference type="ChEBI" id="CHEBI:57972"/>
        <dbReference type="ChEBI" id="CHEBI:64428"/>
        <dbReference type="EC" id="2.8.1.7"/>
    </reaction>
</comment>
<dbReference type="PANTHER" id="PTHR43586:SF8">
    <property type="entry name" value="CYSTEINE DESULFURASE 1, CHLOROPLASTIC"/>
    <property type="match status" value="1"/>
</dbReference>
<dbReference type="Proteomes" id="UP000030134">
    <property type="component" value="Unassembled WGS sequence"/>
</dbReference>
<dbReference type="EC" id="2.8.1.7" evidence="4"/>
<keyword evidence="7" id="KW-0663">Pyridoxal phosphate</keyword>
<evidence type="ECO:0000313" key="10">
    <source>
        <dbReference type="EMBL" id="KGN98079.1"/>
    </source>
</evidence>
<evidence type="ECO:0000256" key="5">
    <source>
        <dbReference type="ARBA" id="ARBA00021850"/>
    </source>
</evidence>
<gene>
    <name evidence="10" type="ORF">HQ36_03970</name>
</gene>
<dbReference type="NCBIfam" id="TIGR01979">
    <property type="entry name" value="sufS"/>
    <property type="match status" value="1"/>
</dbReference>
<dbReference type="InterPro" id="IPR015422">
    <property type="entry name" value="PyrdxlP-dep_Trfase_small"/>
</dbReference>
<evidence type="ECO:0000313" key="11">
    <source>
        <dbReference type="Proteomes" id="UP000030134"/>
    </source>
</evidence>
<evidence type="ECO:0000256" key="7">
    <source>
        <dbReference type="ARBA" id="ARBA00022898"/>
    </source>
</evidence>
<dbReference type="OrthoDB" id="9804366at2"/>
<dbReference type="InterPro" id="IPR010970">
    <property type="entry name" value="Cys_dSase_SufS"/>
</dbReference>
<evidence type="ECO:0000256" key="2">
    <source>
        <dbReference type="ARBA" id="ARBA00002824"/>
    </source>
</evidence>
<evidence type="ECO:0000256" key="1">
    <source>
        <dbReference type="ARBA" id="ARBA00001933"/>
    </source>
</evidence>
<proteinExistence type="inferred from homology"/>
<dbReference type="InterPro" id="IPR016454">
    <property type="entry name" value="Cysteine_dSase"/>
</dbReference>
<accession>A0A0A2GC96</accession>
<dbReference type="Pfam" id="PF00266">
    <property type="entry name" value="Aminotran_5"/>
    <property type="match status" value="1"/>
</dbReference>
<evidence type="ECO:0000259" key="9">
    <source>
        <dbReference type="Pfam" id="PF00266"/>
    </source>
</evidence>
<dbReference type="Gene3D" id="3.40.640.10">
    <property type="entry name" value="Type I PLP-dependent aspartate aminotransferase-like (Major domain)"/>
    <property type="match status" value="1"/>
</dbReference>
<dbReference type="GO" id="GO:0006534">
    <property type="term" value="P:cysteine metabolic process"/>
    <property type="evidence" value="ECO:0007669"/>
    <property type="project" value="InterPro"/>
</dbReference>
<dbReference type="AlphaFoldDB" id="A0A0A2GC96"/>
<dbReference type="PANTHER" id="PTHR43586">
    <property type="entry name" value="CYSTEINE DESULFURASE"/>
    <property type="match status" value="1"/>
</dbReference>
<dbReference type="SUPFAM" id="SSF53383">
    <property type="entry name" value="PLP-dependent transferases"/>
    <property type="match status" value="1"/>
</dbReference>
<evidence type="ECO:0000256" key="3">
    <source>
        <dbReference type="ARBA" id="ARBA00010447"/>
    </source>
</evidence>
<dbReference type="Gene3D" id="3.90.1150.10">
    <property type="entry name" value="Aspartate Aminotransferase, domain 1"/>
    <property type="match status" value="1"/>
</dbReference>
<keyword evidence="11" id="KW-1185">Reference proteome</keyword>
<dbReference type="eggNOG" id="COG0520">
    <property type="taxonomic scope" value="Bacteria"/>
</dbReference>
<keyword evidence="6" id="KW-0808">Transferase</keyword>
<reference evidence="10 11" key="1">
    <citation type="submission" date="2014-08" db="EMBL/GenBank/DDBJ databases">
        <title>Porphyromonas gingivicanis strain:COT-022_OH1391 Genome sequencing.</title>
        <authorList>
            <person name="Wallis C."/>
            <person name="Deusch O."/>
            <person name="O'Flynn C."/>
            <person name="Davis I."/>
            <person name="Jospin G."/>
            <person name="Darling A.E."/>
            <person name="Coil D.A."/>
            <person name="Alexiev A."/>
            <person name="Horsfall A."/>
            <person name="Kirkwood N."/>
            <person name="Harris S."/>
            <person name="Eisen J.A."/>
        </authorList>
    </citation>
    <scope>NUCLEOTIDE SEQUENCE [LARGE SCALE GENOMIC DNA]</scope>
    <source>
        <strain evidence="11">COT-022 OH1391</strain>
    </source>
</reference>
<dbReference type="InterPro" id="IPR015421">
    <property type="entry name" value="PyrdxlP-dep_Trfase_major"/>
</dbReference>
<evidence type="ECO:0000256" key="8">
    <source>
        <dbReference type="ARBA" id="ARBA00050776"/>
    </source>
</evidence>
<dbReference type="RefSeq" id="WP_036883566.1">
    <property type="nucleotide sequence ID" value="NZ_JQZW01000008.1"/>
</dbReference>
<evidence type="ECO:0000256" key="6">
    <source>
        <dbReference type="ARBA" id="ARBA00022679"/>
    </source>
</evidence>
<comment type="similarity">
    <text evidence="3">Belongs to the class-V pyridoxal-phosphate-dependent aminotransferase family. Csd subfamily.</text>
</comment>
<dbReference type="GO" id="GO:0031071">
    <property type="term" value="F:cysteine desulfurase activity"/>
    <property type="evidence" value="ECO:0007669"/>
    <property type="project" value="UniProtKB-EC"/>
</dbReference>
<comment type="cofactor">
    <cofactor evidence="1">
        <name>pyridoxal 5'-phosphate</name>
        <dbReference type="ChEBI" id="CHEBI:597326"/>
    </cofactor>
</comment>
<dbReference type="STRING" id="266762.HQ36_03970"/>
<comment type="caution">
    <text evidence="10">The sequence shown here is derived from an EMBL/GenBank/DDBJ whole genome shotgun (WGS) entry which is preliminary data.</text>
</comment>
<dbReference type="EMBL" id="JQZW01000008">
    <property type="protein sequence ID" value="KGN98079.1"/>
    <property type="molecule type" value="Genomic_DNA"/>
</dbReference>
<dbReference type="GO" id="GO:0030170">
    <property type="term" value="F:pyridoxal phosphate binding"/>
    <property type="evidence" value="ECO:0007669"/>
    <property type="project" value="InterPro"/>
</dbReference>
<dbReference type="CDD" id="cd06453">
    <property type="entry name" value="SufS_like"/>
    <property type="match status" value="1"/>
</dbReference>
<dbReference type="InterPro" id="IPR000192">
    <property type="entry name" value="Aminotrans_V_dom"/>
</dbReference>
<dbReference type="InterPro" id="IPR015424">
    <property type="entry name" value="PyrdxlP-dep_Trfase"/>
</dbReference>
<comment type="function">
    <text evidence="2">Catalyzes the removal of elemental sulfur and selenium atoms from L-cysteine, L-cystine, L-selenocysteine, and L-selenocystine to produce L-alanine.</text>
</comment>
<evidence type="ECO:0000256" key="4">
    <source>
        <dbReference type="ARBA" id="ARBA00012239"/>
    </source>
</evidence>